<feature type="transmembrane region" description="Helical" evidence="1">
    <location>
        <begin position="498"/>
        <end position="530"/>
    </location>
</feature>
<keyword evidence="1" id="KW-0812">Transmembrane</keyword>
<keyword evidence="3" id="KW-1185">Reference proteome</keyword>
<reference evidence="2" key="1">
    <citation type="submission" date="2020-08" db="EMBL/GenBank/DDBJ databases">
        <title>Genome sequencing and assembly of the red palm weevil Rhynchophorus ferrugineus.</title>
        <authorList>
            <person name="Dias G.B."/>
            <person name="Bergman C.M."/>
            <person name="Manee M."/>
        </authorList>
    </citation>
    <scope>NUCLEOTIDE SEQUENCE</scope>
    <source>
        <strain evidence="2">AA-2017</strain>
        <tissue evidence="2">Whole larva</tissue>
    </source>
</reference>
<dbReference type="Proteomes" id="UP000625711">
    <property type="component" value="Unassembled WGS sequence"/>
</dbReference>
<evidence type="ECO:0000256" key="1">
    <source>
        <dbReference type="SAM" id="Phobius"/>
    </source>
</evidence>
<proteinExistence type="predicted"/>
<dbReference type="AlphaFoldDB" id="A0A834IPZ6"/>
<evidence type="ECO:0000313" key="3">
    <source>
        <dbReference type="Proteomes" id="UP000625711"/>
    </source>
</evidence>
<sequence length="599" mass="66087">MPSLSTNHDGSDIHQQNSWILRDVKDDGNNISVRKLNDFLDFDSDSKQNNNQPIIFTVPRKLKITKAVNRKNVTGVANHKRRKVQKTRRVTTKPKIQNKVSSLRPDKHSTIPNRKIITKKPSVFKRIKVTTQKPRIVTQKPHKLSTFAPIKIILTKHTTAKPVNSTPKYYGDITTYKPTTTKIKVTKPKPTVLQNLSTESALKQNWYEEGVPYPNPMPEISSISPPFSIDDTSSSILETSFDNVVPENPLVGNINAEISTNSPSAILQGVPPILPLVAEDAVETVPTSENSIPNAVNNAISTFNLDLVPSDVNRDTIGGGCPTVHISSSVLGPQQRQQECSDLNLVLNTHFHQNQNLPNDRVPQISTYESESLPIEAADSVEILADEGVLADEVIPEEDLIGETVVADDLANSGVVDPVVDDLANSGIAADPGTVSAVEAPAVSGGSPGAGGTGGSGGGPGFNPLSNFKFPELKPIFKALGYLGRGIGWLAQRLANPWLYIVPIVLFFVVGFKSIMLLFPWWIPFVFLYFSAKSEEPKPTITHVNHKHKPVIVKHHDNWFWDEQTNSWKSVVRRKRSIDSYDILNMLSKFERKIATDNR</sequence>
<organism evidence="2 3">
    <name type="scientific">Rhynchophorus ferrugineus</name>
    <name type="common">Red palm weevil</name>
    <name type="synonym">Curculio ferrugineus</name>
    <dbReference type="NCBI Taxonomy" id="354439"/>
    <lineage>
        <taxon>Eukaryota</taxon>
        <taxon>Metazoa</taxon>
        <taxon>Ecdysozoa</taxon>
        <taxon>Arthropoda</taxon>
        <taxon>Hexapoda</taxon>
        <taxon>Insecta</taxon>
        <taxon>Pterygota</taxon>
        <taxon>Neoptera</taxon>
        <taxon>Endopterygota</taxon>
        <taxon>Coleoptera</taxon>
        <taxon>Polyphaga</taxon>
        <taxon>Cucujiformia</taxon>
        <taxon>Curculionidae</taxon>
        <taxon>Dryophthorinae</taxon>
        <taxon>Rhynchophorus</taxon>
    </lineage>
</organism>
<accession>A0A834IPZ6</accession>
<comment type="caution">
    <text evidence="2">The sequence shown here is derived from an EMBL/GenBank/DDBJ whole genome shotgun (WGS) entry which is preliminary data.</text>
</comment>
<keyword evidence="1" id="KW-1133">Transmembrane helix</keyword>
<gene>
    <name evidence="2" type="ORF">GWI33_011530</name>
</gene>
<name>A0A834IPZ6_RHYFE</name>
<keyword evidence="1" id="KW-0472">Membrane</keyword>
<evidence type="ECO:0000313" key="2">
    <source>
        <dbReference type="EMBL" id="KAF7285204.1"/>
    </source>
</evidence>
<dbReference type="EMBL" id="JAACXV010000059">
    <property type="protein sequence ID" value="KAF7285204.1"/>
    <property type="molecule type" value="Genomic_DNA"/>
</dbReference>
<dbReference type="OrthoDB" id="6623421at2759"/>
<protein>
    <submittedName>
        <fullName evidence="2">Uncharacterized protein</fullName>
    </submittedName>
</protein>